<dbReference type="PANTHER" id="PTHR22946">
    <property type="entry name" value="DIENELACTONE HYDROLASE DOMAIN-CONTAINING PROTEIN-RELATED"/>
    <property type="match status" value="1"/>
</dbReference>
<dbReference type="GO" id="GO:0016788">
    <property type="term" value="F:hydrolase activity, acting on ester bonds"/>
    <property type="evidence" value="ECO:0007669"/>
    <property type="project" value="UniProtKB-ARBA"/>
</dbReference>
<dbReference type="Gene3D" id="3.40.50.1820">
    <property type="entry name" value="alpha/beta hydrolase"/>
    <property type="match status" value="1"/>
</dbReference>
<evidence type="ECO:0000256" key="1">
    <source>
        <dbReference type="ARBA" id="ARBA00022801"/>
    </source>
</evidence>
<dbReference type="GO" id="GO:0006508">
    <property type="term" value="P:proteolysis"/>
    <property type="evidence" value="ECO:0007669"/>
    <property type="project" value="InterPro"/>
</dbReference>
<dbReference type="AlphaFoldDB" id="A0A6J7A7F3"/>
<proteinExistence type="predicted"/>
<evidence type="ECO:0000256" key="2">
    <source>
        <dbReference type="SAM" id="MobiDB-lite"/>
    </source>
</evidence>
<keyword evidence="1" id="KW-0378">Hydrolase</keyword>
<dbReference type="InterPro" id="IPR050261">
    <property type="entry name" value="FrsA_esterase"/>
</dbReference>
<organism evidence="4">
    <name type="scientific">freshwater metagenome</name>
    <dbReference type="NCBI Taxonomy" id="449393"/>
    <lineage>
        <taxon>unclassified sequences</taxon>
        <taxon>metagenomes</taxon>
        <taxon>ecological metagenomes</taxon>
    </lineage>
</organism>
<reference evidence="4" key="1">
    <citation type="submission" date="2020-05" db="EMBL/GenBank/DDBJ databases">
        <authorList>
            <person name="Chiriac C."/>
            <person name="Salcher M."/>
            <person name="Ghai R."/>
            <person name="Kavagutti S V."/>
        </authorList>
    </citation>
    <scope>NUCLEOTIDE SEQUENCE</scope>
</reference>
<dbReference type="SUPFAM" id="SSF53474">
    <property type="entry name" value="alpha/beta-Hydrolases"/>
    <property type="match status" value="1"/>
</dbReference>
<dbReference type="GO" id="GO:0008236">
    <property type="term" value="F:serine-type peptidase activity"/>
    <property type="evidence" value="ECO:0007669"/>
    <property type="project" value="InterPro"/>
</dbReference>
<protein>
    <submittedName>
        <fullName evidence="4">Unannotated protein</fullName>
    </submittedName>
</protein>
<name>A0A6J7A7F3_9ZZZZ</name>
<dbReference type="InterPro" id="IPR029058">
    <property type="entry name" value="AB_hydrolase_fold"/>
</dbReference>
<evidence type="ECO:0000313" key="4">
    <source>
        <dbReference type="EMBL" id="CAB4828753.1"/>
    </source>
</evidence>
<gene>
    <name evidence="4" type="ORF">UFOPK3139_01238</name>
</gene>
<dbReference type="Pfam" id="PF00326">
    <property type="entry name" value="Peptidase_S9"/>
    <property type="match status" value="1"/>
</dbReference>
<dbReference type="InterPro" id="IPR001375">
    <property type="entry name" value="Peptidase_S9_cat"/>
</dbReference>
<dbReference type="PANTHER" id="PTHR22946:SF9">
    <property type="entry name" value="POLYKETIDE TRANSFERASE AF380"/>
    <property type="match status" value="1"/>
</dbReference>
<accession>A0A6J7A7F3</accession>
<feature type="domain" description="Peptidase S9 prolyl oligopeptidase catalytic" evidence="3">
    <location>
        <begin position="80"/>
        <end position="270"/>
    </location>
</feature>
<feature type="region of interest" description="Disordered" evidence="2">
    <location>
        <begin position="1"/>
        <end position="31"/>
    </location>
</feature>
<dbReference type="EMBL" id="CAFABA010000043">
    <property type="protein sequence ID" value="CAB4828753.1"/>
    <property type="molecule type" value="Genomic_DNA"/>
</dbReference>
<evidence type="ECO:0000259" key="3">
    <source>
        <dbReference type="Pfam" id="PF00326"/>
    </source>
</evidence>
<sequence length="277" mass="29291">MSGATLDPGTSEPGKAVKGRPEPRPSYGFDAHGLRLTGHLARPTGVGRTGLPGVIIAPGYPSGPDRGVTAATTHPDLAARIANDMGWVALSLNFRGTADSGGDFSLDGWLADLLAATDHLLGSERVNGVWLIGFGTGGALSVCAGARDPRIRGVATVAAPADFDDWSRHPRRLLLHSRSIGIIRGSDFPRSLEEWSAPLKSLRASGMVAELAPRALLVMHGSEDSVVPVQDAHTLAQAHGTADLRVIRGAGHNLRQDPRAMAVLLGWLDRQRRRVPF</sequence>